<evidence type="ECO:0000313" key="2">
    <source>
        <dbReference type="Proteomes" id="UP000006339"/>
    </source>
</evidence>
<protein>
    <submittedName>
        <fullName evidence="1">Uncharacterized protein</fullName>
    </submittedName>
</protein>
<name>A0A828XSQ0_9LEPT</name>
<accession>A0A828XSQ0</accession>
<dbReference type="EMBL" id="AKWH02000068">
    <property type="protein sequence ID" value="EKO50106.1"/>
    <property type="molecule type" value="Genomic_DNA"/>
</dbReference>
<evidence type="ECO:0000313" key="1">
    <source>
        <dbReference type="EMBL" id="EKO50106.1"/>
    </source>
</evidence>
<reference evidence="1" key="1">
    <citation type="submission" date="2012-10" db="EMBL/GenBank/DDBJ databases">
        <authorList>
            <person name="Harkins D.M."/>
            <person name="Durkin A.S."/>
            <person name="Brinkac L.M."/>
            <person name="Selengut J.D."/>
            <person name="Sanka R."/>
            <person name="DePew J."/>
            <person name="Purushe J."/>
            <person name="Picardeau M."/>
            <person name="Werts C."/>
            <person name="Goarant C."/>
            <person name="Vinetz J.M."/>
            <person name="Sutton G.G."/>
            <person name="Nelson W.C."/>
            <person name="Fouts D.E."/>
        </authorList>
    </citation>
    <scope>NUCLEOTIDE SEQUENCE [LARGE SCALE GENOMIC DNA]</scope>
    <source>
        <strain evidence="1">200802841</strain>
    </source>
</reference>
<dbReference type="AlphaFoldDB" id="A0A828XSQ0"/>
<comment type="caution">
    <text evidence="1">The sequence shown here is derived from an EMBL/GenBank/DDBJ whole genome shotgun (WGS) entry which is preliminary data.</text>
</comment>
<organism evidence="1 2">
    <name type="scientific">Leptospira kirschneri str. 200802841</name>
    <dbReference type="NCBI Taxonomy" id="1193047"/>
    <lineage>
        <taxon>Bacteria</taxon>
        <taxon>Pseudomonadati</taxon>
        <taxon>Spirochaetota</taxon>
        <taxon>Spirochaetia</taxon>
        <taxon>Leptospirales</taxon>
        <taxon>Leptospiraceae</taxon>
        <taxon>Leptospira</taxon>
    </lineage>
</organism>
<keyword evidence="2" id="KW-1185">Reference proteome</keyword>
<dbReference type="RefSeq" id="WP_004768025.1">
    <property type="nucleotide sequence ID" value="NZ_AKWH02000068.1"/>
</dbReference>
<sequence>MILKKLLLTILLLNSLQTSGKSIEKEDTNIRRKCSRSIPSSLAKESSNFRLEIDKNIGFESLNIDQNTKLKIQNYGCTTYFVEFYFIIKETRIKSKAVSDFKKK</sequence>
<dbReference type="Proteomes" id="UP000006339">
    <property type="component" value="Unassembled WGS sequence"/>
</dbReference>
<proteinExistence type="predicted"/>
<gene>
    <name evidence="1" type="ORF">LEP1GSC131_2809</name>
</gene>